<comment type="function">
    <text evidence="7">Catalyzes the removal of dipeptides from the N-terminus of oligopeptides.</text>
</comment>
<proteinExistence type="inferred from homology"/>
<evidence type="ECO:0000256" key="2">
    <source>
        <dbReference type="ARBA" id="ARBA00022438"/>
    </source>
</evidence>
<dbReference type="InterPro" id="IPR043504">
    <property type="entry name" value="Peptidase_S1_PA_chymotrypsin"/>
</dbReference>
<organism evidence="8 9">
    <name type="scientific">Taibaiella chishuiensis</name>
    <dbReference type="NCBI Taxonomy" id="1434707"/>
    <lineage>
        <taxon>Bacteria</taxon>
        <taxon>Pseudomonadati</taxon>
        <taxon>Bacteroidota</taxon>
        <taxon>Chitinophagia</taxon>
        <taxon>Chitinophagales</taxon>
        <taxon>Chitinophagaceae</taxon>
        <taxon>Taibaiella</taxon>
    </lineage>
</organism>
<evidence type="ECO:0000313" key="8">
    <source>
        <dbReference type="EMBL" id="PSK90051.1"/>
    </source>
</evidence>
<evidence type="ECO:0000256" key="1">
    <source>
        <dbReference type="ARBA" id="ARBA00010491"/>
    </source>
</evidence>
<keyword evidence="9" id="KW-1185">Reference proteome</keyword>
<reference evidence="8 9" key="1">
    <citation type="submission" date="2018-03" db="EMBL/GenBank/DDBJ databases">
        <title>Genomic Encyclopedia of Type Strains, Phase III (KMG-III): the genomes of soil and plant-associated and newly described type strains.</title>
        <authorList>
            <person name="Whitman W."/>
        </authorList>
    </citation>
    <scope>NUCLEOTIDE SEQUENCE [LARGE SCALE GENOMIC DNA]</scope>
    <source>
        <strain evidence="8 9">CGMCC 1.12700</strain>
    </source>
</reference>
<accession>A0A2P8CYJ8</accession>
<dbReference type="InterPro" id="IPR009003">
    <property type="entry name" value="Peptidase_S1_PA"/>
</dbReference>
<evidence type="ECO:0000256" key="5">
    <source>
        <dbReference type="ARBA" id="ARBA00022801"/>
    </source>
</evidence>
<keyword evidence="3 7" id="KW-0645">Protease</keyword>
<dbReference type="AlphaFoldDB" id="A0A2P8CYJ8"/>
<name>A0A2P8CYJ8_9BACT</name>
<evidence type="ECO:0000256" key="3">
    <source>
        <dbReference type="ARBA" id="ARBA00022670"/>
    </source>
</evidence>
<dbReference type="InterPro" id="IPR019500">
    <property type="entry name" value="Pep_S46"/>
</dbReference>
<dbReference type="EC" id="3.4.14.-" evidence="7"/>
<evidence type="ECO:0000256" key="7">
    <source>
        <dbReference type="RuleBase" id="RU366067"/>
    </source>
</evidence>
<dbReference type="EMBL" id="PYGD01000009">
    <property type="protein sequence ID" value="PSK90051.1"/>
    <property type="molecule type" value="Genomic_DNA"/>
</dbReference>
<dbReference type="Proteomes" id="UP000240572">
    <property type="component" value="Unassembled WGS sequence"/>
</dbReference>
<dbReference type="Pfam" id="PF10459">
    <property type="entry name" value="Peptidase_S46"/>
    <property type="match status" value="1"/>
</dbReference>
<evidence type="ECO:0000256" key="4">
    <source>
        <dbReference type="ARBA" id="ARBA00022729"/>
    </source>
</evidence>
<dbReference type="GO" id="GO:0008239">
    <property type="term" value="F:dipeptidyl-peptidase activity"/>
    <property type="evidence" value="ECO:0007669"/>
    <property type="project" value="UniProtKB-UniRule"/>
</dbReference>
<feature type="chain" id="PRO_5023074039" description="Dipeptidyl-peptidase" evidence="7">
    <location>
        <begin position="20"/>
        <end position="716"/>
    </location>
</feature>
<dbReference type="Gene3D" id="2.40.10.10">
    <property type="entry name" value="Trypsin-like serine proteases"/>
    <property type="match status" value="1"/>
</dbReference>
<evidence type="ECO:0000313" key="9">
    <source>
        <dbReference type="Proteomes" id="UP000240572"/>
    </source>
</evidence>
<dbReference type="GO" id="GO:0043171">
    <property type="term" value="P:peptide catabolic process"/>
    <property type="evidence" value="ECO:0007669"/>
    <property type="project" value="UniProtKB-UniRule"/>
</dbReference>
<dbReference type="OrthoDB" id="9805367at2"/>
<keyword evidence="6 7" id="KW-0720">Serine protease</keyword>
<dbReference type="PANTHER" id="PTHR38469:SF1">
    <property type="entry name" value="PERIPLASMIC PEPTIDASE SUBFAMILY S1B"/>
    <property type="match status" value="1"/>
</dbReference>
<comment type="similarity">
    <text evidence="1 7">Belongs to the peptidase S46 family.</text>
</comment>
<dbReference type="PANTHER" id="PTHR38469">
    <property type="entry name" value="PERIPLASMIC PEPTIDASE SUBFAMILY S1B"/>
    <property type="match status" value="1"/>
</dbReference>
<protein>
    <recommendedName>
        <fullName evidence="7">Dipeptidyl-peptidase</fullName>
        <ecNumber evidence="7">3.4.14.-</ecNumber>
    </recommendedName>
</protein>
<feature type="signal peptide" evidence="7">
    <location>
        <begin position="1"/>
        <end position="19"/>
    </location>
</feature>
<dbReference type="SUPFAM" id="SSF50494">
    <property type="entry name" value="Trypsin-like serine proteases"/>
    <property type="match status" value="1"/>
</dbReference>
<sequence length="716" mass="81651">MKKFLLSILASVTLLSARADEGMWIPMLIGKNYEEMQRLGLKLSADDLYNANKSSLKDAVVHFGGGCTGEIISPQGLLITNHHCGYGNIADLSTVEKNYLENGFWAKKQDEELNAPGLSVKFLVRMEDVTEEVNKVKSKGNEAKQQKSFTKYKADLEKKAAEGGKYTAQLTTYFNGNQYILLVYQVFTDVRLVATPPKSLGKYGGDTDNWMWPRHTADFSVFRVYADKDNNPAAYSKNNVPYKPKHFLPVSTKGVHENDYAMILGYPGRTNRYETSYGVDMAINEVNPSIVKIRDMRLALMRNYMRKDPAVNLKLASNYARIANYWKYFIGQTEQLKRLHVIEEKQQQEQEFTAWAKASNREYDGLMNRYAKIYTAYRPYAKHNTYYAECFGGAALAKFAARTSNLYRMLGDRKGKADSISKEITELKKARKDMMKEFVPAVEQEMLARTAELFYKDVPQSQLPDVYQKFIFKQFGNDDWTKTFNDFAQYTFANTFLLNDIKFENFTSNPSQEVLAADPAVQYALSFAHNYEDNYQPKLAQYTKDREALSKEYIKGLMLKNEGKLFYPDANSTMRLSYGKVGGYSPQDAVSYNYYTTIEGLLAKYKPNDYEFDLQKDFLELCKTRDYGRYADASGELVTCFITNNDITGGNSGSPVINANGELLGLAFDGNWEAMSGDIAFDKKYKRTIAVDIRFVLWLIDKYGGAQNLINEMTLN</sequence>
<dbReference type="RefSeq" id="WP_106524397.1">
    <property type="nucleotide sequence ID" value="NZ_PYGD01000009.1"/>
</dbReference>
<comment type="caution">
    <text evidence="8">The sequence shown here is derived from an EMBL/GenBank/DDBJ whole genome shotgun (WGS) entry which is preliminary data.</text>
</comment>
<keyword evidence="4 7" id="KW-0732">Signal</keyword>
<dbReference type="GO" id="GO:0006508">
    <property type="term" value="P:proteolysis"/>
    <property type="evidence" value="ECO:0007669"/>
    <property type="project" value="UniProtKB-KW"/>
</dbReference>
<dbReference type="GO" id="GO:0070009">
    <property type="term" value="F:serine-type aminopeptidase activity"/>
    <property type="evidence" value="ECO:0007669"/>
    <property type="project" value="UniProtKB-UniRule"/>
</dbReference>
<keyword evidence="5 7" id="KW-0378">Hydrolase</keyword>
<keyword evidence="2 7" id="KW-0031">Aminopeptidase</keyword>
<evidence type="ECO:0000256" key="6">
    <source>
        <dbReference type="ARBA" id="ARBA00022825"/>
    </source>
</evidence>
<gene>
    <name evidence="8" type="ORF">B0I18_10957</name>
</gene>